<comment type="similarity">
    <text evidence="7">Belongs to the TonB-dependent receptor family.</text>
</comment>
<evidence type="ECO:0000259" key="8">
    <source>
        <dbReference type="Pfam" id="PF07715"/>
    </source>
</evidence>
<evidence type="ECO:0000256" key="5">
    <source>
        <dbReference type="ARBA" id="ARBA00023136"/>
    </source>
</evidence>
<evidence type="ECO:0000256" key="2">
    <source>
        <dbReference type="ARBA" id="ARBA00022448"/>
    </source>
</evidence>
<dbReference type="PROSITE" id="PS52016">
    <property type="entry name" value="TONB_DEPENDENT_REC_3"/>
    <property type="match status" value="1"/>
</dbReference>
<evidence type="ECO:0000256" key="1">
    <source>
        <dbReference type="ARBA" id="ARBA00004571"/>
    </source>
</evidence>
<gene>
    <name evidence="9" type="ORF">ACFOS1_18745</name>
</gene>
<evidence type="ECO:0000256" key="6">
    <source>
        <dbReference type="ARBA" id="ARBA00023237"/>
    </source>
</evidence>
<proteinExistence type="inferred from homology"/>
<dbReference type="Gene3D" id="2.40.170.20">
    <property type="entry name" value="TonB-dependent receptor, beta-barrel domain"/>
    <property type="match status" value="1"/>
</dbReference>
<dbReference type="NCBIfam" id="TIGR04056">
    <property type="entry name" value="OMP_RagA_SusC"/>
    <property type="match status" value="1"/>
</dbReference>
<dbReference type="InterPro" id="IPR039426">
    <property type="entry name" value="TonB-dep_rcpt-like"/>
</dbReference>
<dbReference type="RefSeq" id="WP_290230494.1">
    <property type="nucleotide sequence ID" value="NZ_JAUFPZ010000002.1"/>
</dbReference>
<comment type="caution">
    <text evidence="9">The sequence shown here is derived from an EMBL/GenBank/DDBJ whole genome shotgun (WGS) entry which is preliminary data.</text>
</comment>
<dbReference type="SUPFAM" id="SSF56935">
    <property type="entry name" value="Porins"/>
    <property type="match status" value="1"/>
</dbReference>
<dbReference type="SUPFAM" id="SSF49464">
    <property type="entry name" value="Carboxypeptidase regulatory domain-like"/>
    <property type="match status" value="1"/>
</dbReference>
<dbReference type="Gene3D" id="2.60.40.1120">
    <property type="entry name" value="Carboxypeptidase-like, regulatory domain"/>
    <property type="match status" value="1"/>
</dbReference>
<keyword evidence="10" id="KW-1185">Reference proteome</keyword>
<protein>
    <submittedName>
        <fullName evidence="9">SusC/RagA family TonB-linked outer membrane protein</fullName>
    </submittedName>
</protein>
<dbReference type="Gene3D" id="2.170.130.10">
    <property type="entry name" value="TonB-dependent receptor, plug domain"/>
    <property type="match status" value="1"/>
</dbReference>
<dbReference type="InterPro" id="IPR012910">
    <property type="entry name" value="Plug_dom"/>
</dbReference>
<accession>A0ABV8HBN1</accession>
<comment type="subcellular location">
    <subcellularLocation>
        <location evidence="1 7">Cell outer membrane</location>
        <topology evidence="1 7">Multi-pass membrane protein</topology>
    </subcellularLocation>
</comment>
<evidence type="ECO:0000256" key="4">
    <source>
        <dbReference type="ARBA" id="ARBA00022692"/>
    </source>
</evidence>
<dbReference type="Pfam" id="PF07715">
    <property type="entry name" value="Plug"/>
    <property type="match status" value="1"/>
</dbReference>
<evidence type="ECO:0000256" key="3">
    <source>
        <dbReference type="ARBA" id="ARBA00022452"/>
    </source>
</evidence>
<keyword evidence="3 7" id="KW-1134">Transmembrane beta strand</keyword>
<dbReference type="InterPro" id="IPR036942">
    <property type="entry name" value="Beta-barrel_TonB_sf"/>
</dbReference>
<organism evidence="9 10">
    <name type="scientific">Zunongwangia endophytica</name>
    <dbReference type="NCBI Taxonomy" id="1808945"/>
    <lineage>
        <taxon>Bacteria</taxon>
        <taxon>Pseudomonadati</taxon>
        <taxon>Bacteroidota</taxon>
        <taxon>Flavobacteriia</taxon>
        <taxon>Flavobacteriales</taxon>
        <taxon>Flavobacteriaceae</taxon>
        <taxon>Zunongwangia</taxon>
    </lineage>
</organism>
<keyword evidence="4 7" id="KW-0812">Transmembrane</keyword>
<dbReference type="Pfam" id="PF13715">
    <property type="entry name" value="CarbopepD_reg_2"/>
    <property type="match status" value="1"/>
</dbReference>
<dbReference type="EMBL" id="JBHSAS010000033">
    <property type="protein sequence ID" value="MFC4029463.1"/>
    <property type="molecule type" value="Genomic_DNA"/>
</dbReference>
<evidence type="ECO:0000313" key="9">
    <source>
        <dbReference type="EMBL" id="MFC4029463.1"/>
    </source>
</evidence>
<keyword evidence="2 7" id="KW-0813">Transport</keyword>
<sequence>MKSFVFLFCTTVFSFTSTNILSQNANISIDSDKTISVDEVLNLVMSQTDYVFVYQSDLFKDLPEVELKKGIIKANNLLNSSLVDSNFDFVYDNEYTIIFKEKPNTTQQQLLVSGTITDEQGMPLPGLTVYISSTQPNMEQGENGSKTMVRGTVTDFDGKFSIQADKGQFLVITGVGYEMYYQKVESTMKNVSISLKEEMNSLEEVMVVGYGTTKKKDLTGSVGSVKAEELGQIQTQTVDQALIGKVAGVYVQNRGGQPGAGAFVQVRGLSQIRGDNQPLYVIDGVPINITPNTESLGIINYGSRENPLLSINPDDIERVDILKDASAAAIYGSRAANGVVIVTTKRGKRGEAPRLSFNVSSTIQNPVDTYDYLDASDYISWTQGNARRILSGVPEENWESAYPVQNRILKNPDSYFGNADANWQDIIKNKNALWTKYSLSVSGGTEKASYFTSLGISDQDGAMIGNNFKRYNLSTNVDANVTDLLKVGTSINYNYSINKNKGFTSLSQGQFRPDLTPYNDDGSYSTFDGEYGEQFTLLGNGNQMRDKRISKNLLATIFGEYEIIDDLKFKSRISIGLKEDNIDEFYTSKSTEALYEGLYYSRPGAVLGVQTNNNWSTTFTNTLNFNKTINKNHTIDAVVGVSWDRSRYDAESQTYRGFPDDDILTNIASASFFDDANSESLQQGLNSIFGRINYNYKSKYLATFTARRDGSTKFGPDNQFGFFPSGALAWNMHNEDFLREVSFVNQLKLRASLGRVGSDNLPSFTYLSYYQALENGDSYYDGQNGIAVTGVPNTGIRWEETDQLDLGAEFSLFNNRLEGEIVYYEKNTSGIILFSPIPAETGFNSWNTNIADVSNKGWEITIGGDIIRNKNFTWNSSLNIATVKNNVDHLYGSNSGDQTGIVEGQPIGVIMGYDVIKIVQTQEEIDELNSTLDGRYQSSLRQPGDYLFKDINGDGKVNTNDRTPIGNPNPDFFGGWNNRLSYKNWSLNMNWNFVSGAQREYEMITKLRSIDINSNITNLVSNTWAENNTDATYARHGSRSHGSTPSSKSIVDASYIKLRSASISYNLPKKWFGDTGISNTRLTLSGNNLITITDYPGLDPEDVSSFGFANRSTNFNSDDGLSYPNVRTFTFALNVTF</sequence>
<feature type="domain" description="TonB-dependent receptor plug" evidence="8">
    <location>
        <begin position="214"/>
        <end position="339"/>
    </location>
</feature>
<dbReference type="NCBIfam" id="TIGR04057">
    <property type="entry name" value="SusC_RagA_signa"/>
    <property type="match status" value="1"/>
</dbReference>
<dbReference type="InterPro" id="IPR023996">
    <property type="entry name" value="TonB-dep_OMP_SusC/RagA"/>
</dbReference>
<keyword evidence="5 7" id="KW-0472">Membrane</keyword>
<dbReference type="InterPro" id="IPR037066">
    <property type="entry name" value="Plug_dom_sf"/>
</dbReference>
<name>A0ABV8HBN1_9FLAO</name>
<reference evidence="10" key="1">
    <citation type="journal article" date="2019" name="Int. J. Syst. Evol. Microbiol.">
        <title>The Global Catalogue of Microorganisms (GCM) 10K type strain sequencing project: providing services to taxonomists for standard genome sequencing and annotation.</title>
        <authorList>
            <consortium name="The Broad Institute Genomics Platform"/>
            <consortium name="The Broad Institute Genome Sequencing Center for Infectious Disease"/>
            <person name="Wu L."/>
            <person name="Ma J."/>
        </authorList>
    </citation>
    <scope>NUCLEOTIDE SEQUENCE [LARGE SCALE GENOMIC DNA]</scope>
    <source>
        <strain evidence="10">CECT 9128</strain>
    </source>
</reference>
<dbReference type="InterPro" id="IPR008969">
    <property type="entry name" value="CarboxyPept-like_regulatory"/>
</dbReference>
<dbReference type="InterPro" id="IPR023997">
    <property type="entry name" value="TonB-dep_OMP_SusC/RagA_CS"/>
</dbReference>
<evidence type="ECO:0000256" key="7">
    <source>
        <dbReference type="PROSITE-ProRule" id="PRU01360"/>
    </source>
</evidence>
<keyword evidence="6 7" id="KW-0998">Cell outer membrane</keyword>
<dbReference type="Proteomes" id="UP001595793">
    <property type="component" value="Unassembled WGS sequence"/>
</dbReference>
<evidence type="ECO:0000313" key="10">
    <source>
        <dbReference type="Proteomes" id="UP001595793"/>
    </source>
</evidence>